<dbReference type="EMBL" id="BAABJV010000001">
    <property type="protein sequence ID" value="GAA4760690.1"/>
    <property type="molecule type" value="Genomic_DNA"/>
</dbReference>
<dbReference type="NCBIfam" id="NF038080">
    <property type="entry name" value="PG_bind_siph"/>
    <property type="match status" value="1"/>
</dbReference>
<feature type="region of interest" description="Disordered" evidence="1">
    <location>
        <begin position="252"/>
        <end position="272"/>
    </location>
</feature>
<sequence>MTADDDLLVALGRQVLAQLLRTYVTSGSGNFALAVLPGQAVDDDMVQEGVVNPLLVSEWLRADYDFPLLLRLSDCTPVPAALGTGISASSIYTLIAQYGRPVAAPDTDAGMRVRDLFILAKADLGPNPGALPLGIEPDDWAAPTGAVHWKTFDTTATSTATSPPAGNTGETALPKANPALWKLRSRHWAQAVQETPRSALLALVADRATALQDAVATGEGTALAPSEVVTAREHAALSDTALTMLPTLRPTAFTAGPEPAPEPSATTTPTSGGELHVHFEHTLVRMVRRLAGTPWWHPELIEDPGWYLPGMRRGQLVPAPPEGGTAHCLPQALLLVRDVRITGSWTAEAHAALDSAAPAFGPFLLHPGTGSPATADGSGTTTVLGLGTQVIGILGTPMPALPPTDDPGKPPPPSYEPFPGAAWFRSAPRSPVIHIMGRRLVEEHCSAYLEAPGPQWTEADRASFAKWQHKLGYRGTDADGIPGPASWNALRVPRAA</sequence>
<dbReference type="InterPro" id="IPR047763">
    <property type="entry name" value="PG_bind_dom_phiBT1-type"/>
</dbReference>
<evidence type="ECO:0000313" key="3">
    <source>
        <dbReference type="Proteomes" id="UP001501147"/>
    </source>
</evidence>
<feature type="compositionally biased region" description="Low complexity" evidence="1">
    <location>
        <begin position="263"/>
        <end position="272"/>
    </location>
</feature>
<dbReference type="RefSeq" id="WP_425588636.1">
    <property type="nucleotide sequence ID" value="NZ_BAABJV010000001.1"/>
</dbReference>
<evidence type="ECO:0000313" key="2">
    <source>
        <dbReference type="EMBL" id="GAA4760690.1"/>
    </source>
</evidence>
<proteinExistence type="predicted"/>
<name>A0ABP8ZNA6_9ACTN</name>
<protein>
    <submittedName>
        <fullName evidence="2">Uncharacterized protein</fullName>
    </submittedName>
</protein>
<dbReference type="Proteomes" id="UP001501147">
    <property type="component" value="Unassembled WGS sequence"/>
</dbReference>
<reference evidence="3" key="1">
    <citation type="journal article" date="2019" name="Int. J. Syst. Evol. Microbiol.">
        <title>The Global Catalogue of Microorganisms (GCM) 10K type strain sequencing project: providing services to taxonomists for standard genome sequencing and annotation.</title>
        <authorList>
            <consortium name="The Broad Institute Genomics Platform"/>
            <consortium name="The Broad Institute Genome Sequencing Center for Infectious Disease"/>
            <person name="Wu L."/>
            <person name="Ma J."/>
        </authorList>
    </citation>
    <scope>NUCLEOTIDE SEQUENCE [LARGE SCALE GENOMIC DNA]</scope>
    <source>
        <strain evidence="3">JCM 18324</strain>
    </source>
</reference>
<gene>
    <name evidence="2" type="ORF">GCM10023329_02320</name>
</gene>
<comment type="caution">
    <text evidence="2">The sequence shown here is derived from an EMBL/GenBank/DDBJ whole genome shotgun (WGS) entry which is preliminary data.</text>
</comment>
<evidence type="ECO:0000256" key="1">
    <source>
        <dbReference type="SAM" id="MobiDB-lite"/>
    </source>
</evidence>
<organism evidence="2 3">
    <name type="scientific">Streptomyces sanyensis</name>
    <dbReference type="NCBI Taxonomy" id="568869"/>
    <lineage>
        <taxon>Bacteria</taxon>
        <taxon>Bacillati</taxon>
        <taxon>Actinomycetota</taxon>
        <taxon>Actinomycetes</taxon>
        <taxon>Kitasatosporales</taxon>
        <taxon>Streptomycetaceae</taxon>
        <taxon>Streptomyces</taxon>
    </lineage>
</organism>
<keyword evidence="3" id="KW-1185">Reference proteome</keyword>
<accession>A0ABP8ZNA6</accession>